<evidence type="ECO:0000256" key="1">
    <source>
        <dbReference type="ARBA" id="ARBA00010669"/>
    </source>
</evidence>
<evidence type="ECO:0000256" key="8">
    <source>
        <dbReference type="HAMAP-Rule" id="MF_00972"/>
    </source>
</evidence>
<dbReference type="InterPro" id="IPR016192">
    <property type="entry name" value="APOBEC/CMP_deaminase_Zn-bd"/>
</dbReference>
<keyword evidence="5 8" id="KW-0378">Hydrolase</keyword>
<dbReference type="AlphaFoldDB" id="I7LK22"/>
<evidence type="ECO:0000256" key="5">
    <source>
        <dbReference type="ARBA" id="ARBA00022801"/>
    </source>
</evidence>
<evidence type="ECO:0000256" key="2">
    <source>
        <dbReference type="ARBA" id="ARBA00011738"/>
    </source>
</evidence>
<comment type="caution">
    <text evidence="10">The sequence shown here is derived from an EMBL/GenBank/DDBJ whole genome shotgun (WGS) entry which is preliminary data.</text>
</comment>
<dbReference type="eggNOG" id="COG0590">
    <property type="taxonomic scope" value="Bacteria"/>
</dbReference>
<dbReference type="Pfam" id="PF14437">
    <property type="entry name" value="MafB19-deam"/>
    <property type="match status" value="1"/>
</dbReference>
<dbReference type="EMBL" id="CAKP01000109">
    <property type="protein sequence ID" value="CCJ34148.1"/>
    <property type="molecule type" value="Genomic_DNA"/>
</dbReference>
<dbReference type="OrthoDB" id="9802676at2"/>
<dbReference type="FunFam" id="3.40.140.10:FF:000005">
    <property type="entry name" value="tRNA-specific adenosine deaminase"/>
    <property type="match status" value="1"/>
</dbReference>
<feature type="binding site" evidence="8">
    <location>
        <position position="52"/>
    </location>
    <ligand>
        <name>Zn(2+)</name>
        <dbReference type="ChEBI" id="CHEBI:29105"/>
        <note>catalytic</note>
    </ligand>
</feature>
<keyword evidence="11" id="KW-1185">Reference proteome</keyword>
<dbReference type="InterPro" id="IPR016193">
    <property type="entry name" value="Cytidine_deaminase-like"/>
</dbReference>
<evidence type="ECO:0000313" key="11">
    <source>
        <dbReference type="Proteomes" id="UP000007652"/>
    </source>
</evidence>
<reference evidence="10 11" key="1">
    <citation type="journal article" date="2011" name="J. Bacteriol.">
        <title>Draft genome sequence of Caloramator australicus strain RC3T, a thermoanaerobe from the Great Artesian Basin of Australia.</title>
        <authorList>
            <person name="Ogg C.D."/>
            <person name="Patel B.K.C."/>
        </authorList>
    </citation>
    <scope>NUCLEOTIDE SEQUENCE [LARGE SCALE GENOMIC DNA]</scope>
    <source>
        <strain evidence="10 11">RC3</strain>
    </source>
</reference>
<dbReference type="HAMAP" id="MF_00972">
    <property type="entry name" value="tRNA_aden_deaminase"/>
    <property type="match status" value="1"/>
</dbReference>
<dbReference type="Proteomes" id="UP000007652">
    <property type="component" value="Unassembled WGS sequence"/>
</dbReference>
<protein>
    <recommendedName>
        <fullName evidence="8">tRNA-specific adenosine deaminase</fullName>
        <ecNumber evidence="8">3.5.4.33</ecNumber>
    </recommendedName>
</protein>
<proteinExistence type="inferred from homology"/>
<dbReference type="GO" id="GO:0002100">
    <property type="term" value="P:tRNA wobble adenosine to inosine editing"/>
    <property type="evidence" value="ECO:0007669"/>
    <property type="project" value="UniProtKB-UniRule"/>
</dbReference>
<comment type="subunit">
    <text evidence="2 8">Homodimer.</text>
</comment>
<dbReference type="PANTHER" id="PTHR11079:SF202">
    <property type="entry name" value="TRNA-SPECIFIC ADENOSINE DEAMINASE"/>
    <property type="match status" value="1"/>
</dbReference>
<dbReference type="STRING" id="857293.CAAU_2064"/>
<sequence>MNHEYFMKIAIEEAKKCLFLDEVPVGAIIVKDGKIIARAHNLRETLRDATAHAEILAINEACMALGGWRLLDCTMYVTLEPCPMCAGALVNSRIKTLIFGTRDPKGGACGSLYNIVADERLNHRIEIIEGVLQDECSKLLKEFFKSKRKKD</sequence>
<dbReference type="NCBIfam" id="NF008113">
    <property type="entry name" value="PRK10860.1"/>
    <property type="match status" value="1"/>
</dbReference>
<evidence type="ECO:0000256" key="6">
    <source>
        <dbReference type="ARBA" id="ARBA00022833"/>
    </source>
</evidence>
<dbReference type="InterPro" id="IPR058535">
    <property type="entry name" value="MafB19-deam"/>
</dbReference>
<dbReference type="PROSITE" id="PS51747">
    <property type="entry name" value="CYT_DCMP_DEAMINASES_2"/>
    <property type="match status" value="1"/>
</dbReference>
<dbReference type="CDD" id="cd01285">
    <property type="entry name" value="nucleoside_deaminase"/>
    <property type="match status" value="1"/>
</dbReference>
<dbReference type="Gene3D" id="3.40.140.10">
    <property type="entry name" value="Cytidine Deaminase, domain 2"/>
    <property type="match status" value="1"/>
</dbReference>
<dbReference type="SUPFAM" id="SSF53927">
    <property type="entry name" value="Cytidine deaminase-like"/>
    <property type="match status" value="1"/>
</dbReference>
<comment type="catalytic activity">
    <reaction evidence="7 8">
        <text>adenosine(34) in tRNA + H2O + H(+) = inosine(34) in tRNA + NH4(+)</text>
        <dbReference type="Rhea" id="RHEA:43168"/>
        <dbReference type="Rhea" id="RHEA-COMP:10373"/>
        <dbReference type="Rhea" id="RHEA-COMP:10374"/>
        <dbReference type="ChEBI" id="CHEBI:15377"/>
        <dbReference type="ChEBI" id="CHEBI:15378"/>
        <dbReference type="ChEBI" id="CHEBI:28938"/>
        <dbReference type="ChEBI" id="CHEBI:74411"/>
        <dbReference type="ChEBI" id="CHEBI:82852"/>
        <dbReference type="EC" id="3.5.4.33"/>
    </reaction>
</comment>
<keyword evidence="4 8" id="KW-0479">Metal-binding</keyword>
<dbReference type="PROSITE" id="PS00903">
    <property type="entry name" value="CYT_DCMP_DEAMINASES_1"/>
    <property type="match status" value="1"/>
</dbReference>
<feature type="domain" description="CMP/dCMP-type deaminase" evidence="9">
    <location>
        <begin position="1"/>
        <end position="120"/>
    </location>
</feature>
<accession>I7LK22</accession>
<evidence type="ECO:0000256" key="3">
    <source>
        <dbReference type="ARBA" id="ARBA00022694"/>
    </source>
</evidence>
<gene>
    <name evidence="8" type="primary">tadA</name>
    <name evidence="10" type="ORF">CAAU_2064</name>
</gene>
<dbReference type="PANTHER" id="PTHR11079">
    <property type="entry name" value="CYTOSINE DEAMINASE FAMILY MEMBER"/>
    <property type="match status" value="1"/>
</dbReference>
<evidence type="ECO:0000256" key="4">
    <source>
        <dbReference type="ARBA" id="ARBA00022723"/>
    </source>
</evidence>
<dbReference type="GO" id="GO:0052717">
    <property type="term" value="F:tRNA-specific adenosine-34 deaminase activity"/>
    <property type="evidence" value="ECO:0007669"/>
    <property type="project" value="UniProtKB-UniRule"/>
</dbReference>
<comment type="function">
    <text evidence="8">Catalyzes the deamination of adenosine to inosine at the wobble position 34 of tRNA(Arg2).</text>
</comment>
<feature type="binding site" evidence="8">
    <location>
        <position position="85"/>
    </location>
    <ligand>
        <name>Zn(2+)</name>
        <dbReference type="ChEBI" id="CHEBI:29105"/>
        <note>catalytic</note>
    </ligand>
</feature>
<comment type="similarity">
    <text evidence="1">Belongs to the cytidine and deoxycytidylate deaminase family. ADAT2 subfamily.</text>
</comment>
<dbReference type="InterPro" id="IPR028883">
    <property type="entry name" value="tRNA_aden_deaminase"/>
</dbReference>
<name>I7LK22_9CLOT</name>
<dbReference type="InterPro" id="IPR002125">
    <property type="entry name" value="CMP_dCMP_dom"/>
</dbReference>
<keyword evidence="6 8" id="KW-0862">Zinc</keyword>
<dbReference type="GO" id="GO:0008270">
    <property type="term" value="F:zinc ion binding"/>
    <property type="evidence" value="ECO:0007669"/>
    <property type="project" value="UniProtKB-UniRule"/>
</dbReference>
<keyword evidence="3 8" id="KW-0819">tRNA processing</keyword>
<dbReference type="RefSeq" id="WP_008909404.1">
    <property type="nucleotide sequence ID" value="NZ_CAKP01000109.1"/>
</dbReference>
<feature type="binding site" evidence="8">
    <location>
        <position position="82"/>
    </location>
    <ligand>
        <name>Zn(2+)</name>
        <dbReference type="ChEBI" id="CHEBI:29105"/>
        <note>catalytic</note>
    </ligand>
</feature>
<evidence type="ECO:0000313" key="10">
    <source>
        <dbReference type="EMBL" id="CCJ34148.1"/>
    </source>
</evidence>
<feature type="active site" description="Proton donor" evidence="8">
    <location>
        <position position="54"/>
    </location>
</feature>
<organism evidence="10 11">
    <name type="scientific">Caloramator australicus RC3</name>
    <dbReference type="NCBI Taxonomy" id="857293"/>
    <lineage>
        <taxon>Bacteria</taxon>
        <taxon>Bacillati</taxon>
        <taxon>Bacillota</taxon>
        <taxon>Clostridia</taxon>
        <taxon>Eubacteriales</taxon>
        <taxon>Clostridiaceae</taxon>
        <taxon>Caloramator</taxon>
    </lineage>
</organism>
<comment type="cofactor">
    <cofactor evidence="8">
        <name>Zn(2+)</name>
        <dbReference type="ChEBI" id="CHEBI:29105"/>
    </cofactor>
    <text evidence="8">Binds 1 zinc ion per subunit.</text>
</comment>
<dbReference type="EC" id="3.5.4.33" evidence="8"/>
<evidence type="ECO:0000256" key="7">
    <source>
        <dbReference type="ARBA" id="ARBA00048045"/>
    </source>
</evidence>
<evidence type="ECO:0000259" key="9">
    <source>
        <dbReference type="PROSITE" id="PS51747"/>
    </source>
</evidence>